<feature type="signal peptide" evidence="1">
    <location>
        <begin position="1"/>
        <end position="24"/>
    </location>
</feature>
<dbReference type="STRING" id="407022.SAMN05661044_01236"/>
<dbReference type="Pfam" id="PF16116">
    <property type="entry name" value="DUF4832"/>
    <property type="match status" value="1"/>
</dbReference>
<reference evidence="4" key="1">
    <citation type="submission" date="2016-10" db="EMBL/GenBank/DDBJ databases">
        <authorList>
            <person name="Varghese N."/>
            <person name="Submissions S."/>
        </authorList>
    </citation>
    <scope>NUCLEOTIDE SEQUENCE [LARGE SCALE GENOMIC DNA]</scope>
    <source>
        <strain evidence="4">DSM 18733</strain>
    </source>
</reference>
<keyword evidence="4" id="KW-1185">Reference proteome</keyword>
<evidence type="ECO:0000259" key="2">
    <source>
        <dbReference type="Pfam" id="PF16116"/>
    </source>
</evidence>
<feature type="chain" id="PRO_5011639803" description="DUF4832 domain-containing protein" evidence="1">
    <location>
        <begin position="25"/>
        <end position="523"/>
    </location>
</feature>
<organism evidence="3 4">
    <name type="scientific">Olivibacter domesticus</name>
    <name type="common">Pseudosphingobacterium domesticum</name>
    <dbReference type="NCBI Taxonomy" id="407022"/>
    <lineage>
        <taxon>Bacteria</taxon>
        <taxon>Pseudomonadati</taxon>
        <taxon>Bacteroidota</taxon>
        <taxon>Sphingobacteriia</taxon>
        <taxon>Sphingobacteriales</taxon>
        <taxon>Sphingobacteriaceae</taxon>
        <taxon>Olivibacter</taxon>
    </lineage>
</organism>
<dbReference type="AlphaFoldDB" id="A0A1H7K659"/>
<dbReference type="Gene3D" id="3.20.20.80">
    <property type="entry name" value="Glycosidases"/>
    <property type="match status" value="1"/>
</dbReference>
<dbReference type="InterPro" id="IPR017853">
    <property type="entry name" value="GH"/>
</dbReference>
<dbReference type="RefSeq" id="WP_093323629.1">
    <property type="nucleotide sequence ID" value="NZ_FOAF01000001.1"/>
</dbReference>
<evidence type="ECO:0000256" key="1">
    <source>
        <dbReference type="SAM" id="SignalP"/>
    </source>
</evidence>
<dbReference type="OrthoDB" id="3966260at2"/>
<accession>A0A1H7K659</accession>
<feature type="domain" description="DUF4832" evidence="2">
    <location>
        <begin position="383"/>
        <end position="501"/>
    </location>
</feature>
<evidence type="ECO:0000313" key="3">
    <source>
        <dbReference type="EMBL" id="SEK82044.1"/>
    </source>
</evidence>
<protein>
    <recommendedName>
        <fullName evidence="2">DUF4832 domain-containing protein</fullName>
    </recommendedName>
</protein>
<proteinExistence type="predicted"/>
<dbReference type="SUPFAM" id="SSF51445">
    <property type="entry name" value="(Trans)glycosidases"/>
    <property type="match status" value="1"/>
</dbReference>
<evidence type="ECO:0000313" key="4">
    <source>
        <dbReference type="Proteomes" id="UP000199421"/>
    </source>
</evidence>
<dbReference type="Proteomes" id="UP000199421">
    <property type="component" value="Unassembled WGS sequence"/>
</dbReference>
<gene>
    <name evidence="3" type="ORF">SAMN05661044_01236</name>
</gene>
<dbReference type="EMBL" id="FOAF01000001">
    <property type="protein sequence ID" value="SEK82044.1"/>
    <property type="molecule type" value="Genomic_DNA"/>
</dbReference>
<dbReference type="InterPro" id="IPR032267">
    <property type="entry name" value="DUF4832"/>
</dbReference>
<name>A0A1H7K659_OLID1</name>
<keyword evidence="1" id="KW-0732">Signal</keyword>
<sequence length="523" mass="59532">MRKLTCKTVIKCALMLIVGFQSFACSKEVANYSATDHGNNTLVEPKYNDSSVLRNPLNGWVMYAARTANESYWDTEFYVSSLGKNVKAIDYASACYVRTSWASLNPSDGVYAWNDPNSQIAKLIKGAETRGVPIAFRIVVDGRDQGANTPQFVFDAGAQYYLENTNFPDRKTPIPQDPVFKEYYTKFIEALAAEFNDPDRTAFIDAYGLGKWGEAHNVIYEDPNTSTGENTERLKEEVFNWVTDLYVRTFTKVPLVINYHRLVGHPASWGAPNVNSDKLLVSTINKGYILRQDAFGMTDYYQSWEKQFAKTWNYKRPIIMEGGWITSGTHRYWIDPSGKYREGHPEDVRQGEFDASAEAHVNMMDFRAGGETVSWFEKSFALVQRFVSEGGYRLYPDQVYLPEHVNRGAEVTITHSWKNMGWGYFPNNIPQWNYKYKVAFALLDVENKVKKIVVDRDSEPSTWLMNNPVAYDFKTTVDLPAGTYSWAVAIVDTSKENKPAIKLAVSDEVTTEGWVKLLDLQVQ</sequence>